<dbReference type="GO" id="GO:0080153">
    <property type="term" value="P:negative regulation of reductive pentose-phosphate cycle"/>
    <property type="evidence" value="ECO:0007669"/>
    <property type="project" value="TreeGrafter"/>
</dbReference>
<dbReference type="Pfam" id="PF02672">
    <property type="entry name" value="CP12"/>
    <property type="match status" value="1"/>
</dbReference>
<feature type="disulfide bond" evidence="1">
    <location>
        <begin position="87"/>
        <end position="97"/>
    </location>
</feature>
<dbReference type="InterPro" id="IPR003823">
    <property type="entry name" value="CP12_dom"/>
</dbReference>
<organism evidence="3 4">
    <name type="scientific">Canna indica</name>
    <name type="common">Indian-shot</name>
    <dbReference type="NCBI Taxonomy" id="4628"/>
    <lineage>
        <taxon>Eukaryota</taxon>
        <taxon>Viridiplantae</taxon>
        <taxon>Streptophyta</taxon>
        <taxon>Embryophyta</taxon>
        <taxon>Tracheophyta</taxon>
        <taxon>Spermatophyta</taxon>
        <taxon>Magnoliopsida</taxon>
        <taxon>Liliopsida</taxon>
        <taxon>Zingiberales</taxon>
        <taxon>Cannaceae</taxon>
        <taxon>Canna</taxon>
    </lineage>
</organism>
<name>A0AAQ3L6F0_9LILI</name>
<dbReference type="InterPro" id="IPR039314">
    <property type="entry name" value="CP12-like"/>
</dbReference>
<dbReference type="GO" id="GO:0009507">
    <property type="term" value="C:chloroplast"/>
    <property type="evidence" value="ECO:0007669"/>
    <property type="project" value="TreeGrafter"/>
</dbReference>
<dbReference type="PANTHER" id="PTHR33921:SF16">
    <property type="entry name" value="CALVIN CYCLE PROTEIN CP12-3, CHLOROPLASTIC"/>
    <property type="match status" value="1"/>
</dbReference>
<sequence>MAIPSLSMSPLLASWKASSTFLPPSTSRAPAPPMLISHRRRPRRLVFAGPAAAEGARGTRRYKGTARREAALTEMIERKVAEAMDACEGPSQGSEGCRVAWDEVEEVSQAKGDADPLEPFCHHHPESDECVVLYDDVDNDDTSNSQLHDL</sequence>
<dbReference type="AlphaFoldDB" id="A0AAQ3L6F0"/>
<keyword evidence="1" id="KW-1015">Disulfide bond</keyword>
<evidence type="ECO:0000313" key="3">
    <source>
        <dbReference type="EMBL" id="WOL19508.1"/>
    </source>
</evidence>
<dbReference type="SMART" id="SM01093">
    <property type="entry name" value="CP12"/>
    <property type="match status" value="1"/>
</dbReference>
<proteinExistence type="predicted"/>
<accession>A0AAQ3L6F0</accession>
<dbReference type="Proteomes" id="UP001327560">
    <property type="component" value="Chromosome 9"/>
</dbReference>
<reference evidence="3 4" key="1">
    <citation type="submission" date="2023-10" db="EMBL/GenBank/DDBJ databases">
        <title>Chromosome-scale genome assembly provides insights into flower coloration mechanisms of Canna indica.</title>
        <authorList>
            <person name="Li C."/>
        </authorList>
    </citation>
    <scope>NUCLEOTIDE SEQUENCE [LARGE SCALE GENOMIC DNA]</scope>
    <source>
        <tissue evidence="3">Flower</tissue>
    </source>
</reference>
<evidence type="ECO:0000256" key="1">
    <source>
        <dbReference type="PIRSR" id="PIRSR639314-50"/>
    </source>
</evidence>
<protein>
    <submittedName>
        <fullName evidence="3">Calvin cycle protein CP12-3, chloroplastic</fullName>
    </submittedName>
</protein>
<feature type="disulfide bond" evidence="1">
    <location>
        <begin position="121"/>
        <end position="130"/>
    </location>
</feature>
<gene>
    <name evidence="3" type="ORF">Cni_G28306</name>
</gene>
<evidence type="ECO:0000313" key="4">
    <source>
        <dbReference type="Proteomes" id="UP001327560"/>
    </source>
</evidence>
<feature type="domain" description="CP12" evidence="2">
    <location>
        <begin position="72"/>
        <end position="136"/>
    </location>
</feature>
<dbReference type="PANTHER" id="PTHR33921">
    <property type="entry name" value="CALVIN CYCLE PROTEIN CP12-2, CHLOROPLASTIC"/>
    <property type="match status" value="1"/>
</dbReference>
<keyword evidence="4" id="KW-1185">Reference proteome</keyword>
<dbReference type="EMBL" id="CP136898">
    <property type="protein sequence ID" value="WOL19508.1"/>
    <property type="molecule type" value="Genomic_DNA"/>
</dbReference>
<evidence type="ECO:0000259" key="2">
    <source>
        <dbReference type="SMART" id="SM01093"/>
    </source>
</evidence>